<evidence type="ECO:0000256" key="3">
    <source>
        <dbReference type="ARBA" id="ARBA00022771"/>
    </source>
</evidence>
<gene>
    <name evidence="8" type="ORF">A1Q2_08407</name>
</gene>
<dbReference type="PANTHER" id="PTHR46481">
    <property type="entry name" value="ZINC FINGER BED DOMAIN-CONTAINING PROTEIN 4"/>
    <property type="match status" value="1"/>
</dbReference>
<comment type="caution">
    <text evidence="8">The sequence shown here is derived from an EMBL/GenBank/DDBJ whole genome shotgun (WGS) entry which is preliminary data.</text>
</comment>
<evidence type="ECO:0000259" key="7">
    <source>
        <dbReference type="Pfam" id="PF05699"/>
    </source>
</evidence>
<feature type="region of interest" description="Disordered" evidence="6">
    <location>
        <begin position="196"/>
        <end position="272"/>
    </location>
</feature>
<accession>K1VKN6</accession>
<protein>
    <recommendedName>
        <fullName evidence="7">HAT C-terminal dimerisation domain-containing protein</fullName>
    </recommendedName>
</protein>
<evidence type="ECO:0000313" key="9">
    <source>
        <dbReference type="Proteomes" id="UP000006757"/>
    </source>
</evidence>
<evidence type="ECO:0000313" key="8">
    <source>
        <dbReference type="EMBL" id="EKC97327.1"/>
    </source>
</evidence>
<dbReference type="EMBL" id="AMBO01000415">
    <property type="protein sequence ID" value="EKC97327.1"/>
    <property type="molecule type" value="Genomic_DNA"/>
</dbReference>
<dbReference type="eggNOG" id="KOG1121">
    <property type="taxonomic scope" value="Eukaryota"/>
</dbReference>
<feature type="compositionally biased region" description="Acidic residues" evidence="6">
    <location>
        <begin position="618"/>
        <end position="644"/>
    </location>
</feature>
<dbReference type="InterPro" id="IPR052035">
    <property type="entry name" value="ZnF_BED_domain_contain"/>
</dbReference>
<feature type="domain" description="HAT C-terminal dimerisation" evidence="7">
    <location>
        <begin position="913"/>
        <end position="962"/>
    </location>
</feature>
<keyword evidence="9" id="KW-1185">Reference proteome</keyword>
<dbReference type="AlphaFoldDB" id="K1VKN6"/>
<dbReference type="InterPro" id="IPR012337">
    <property type="entry name" value="RNaseH-like_sf"/>
</dbReference>
<dbReference type="InterPro" id="IPR008906">
    <property type="entry name" value="HATC_C_dom"/>
</dbReference>
<feature type="compositionally biased region" description="Polar residues" evidence="6">
    <location>
        <begin position="100"/>
        <end position="109"/>
    </location>
</feature>
<dbReference type="Pfam" id="PF05699">
    <property type="entry name" value="Dimer_Tnp_hAT"/>
    <property type="match status" value="1"/>
</dbReference>
<reference evidence="8 9" key="1">
    <citation type="journal article" date="2012" name="Eukaryot. Cell">
        <title>Genome sequence of the Trichosporon asahii environmental strain CBS 8904.</title>
        <authorList>
            <person name="Yang R.Y."/>
            <person name="Li H.T."/>
            <person name="Zhu H."/>
            <person name="Zhou G.P."/>
            <person name="Wang M."/>
            <person name="Wang L."/>
        </authorList>
    </citation>
    <scope>NUCLEOTIDE SEQUENCE [LARGE SCALE GENOMIC DNA]</scope>
    <source>
        <strain evidence="8 9">CBS 8904</strain>
    </source>
</reference>
<evidence type="ECO:0000256" key="2">
    <source>
        <dbReference type="ARBA" id="ARBA00022723"/>
    </source>
</evidence>
<dbReference type="Proteomes" id="UP000006757">
    <property type="component" value="Unassembled WGS sequence"/>
</dbReference>
<feature type="compositionally biased region" description="Basic and acidic residues" evidence="6">
    <location>
        <begin position="240"/>
        <end position="250"/>
    </location>
</feature>
<feature type="region of interest" description="Disordered" evidence="6">
    <location>
        <begin position="1007"/>
        <end position="1032"/>
    </location>
</feature>
<dbReference type="PANTHER" id="PTHR46481:SF10">
    <property type="entry name" value="ZINC FINGER BED DOMAIN-CONTAINING PROTEIN 39"/>
    <property type="match status" value="1"/>
</dbReference>
<dbReference type="GO" id="GO:0046983">
    <property type="term" value="F:protein dimerization activity"/>
    <property type="evidence" value="ECO:0007669"/>
    <property type="project" value="InterPro"/>
</dbReference>
<keyword evidence="2" id="KW-0479">Metal-binding</keyword>
<feature type="compositionally biased region" description="Basic and acidic residues" evidence="6">
    <location>
        <begin position="118"/>
        <end position="128"/>
    </location>
</feature>
<name>K1VKN6_TRIAC</name>
<dbReference type="HOGENOM" id="CLU_006435_0_0_1"/>
<keyword evidence="3" id="KW-0863">Zinc-finger</keyword>
<keyword evidence="5" id="KW-0539">Nucleus</keyword>
<feature type="compositionally biased region" description="Basic and acidic residues" evidence="6">
    <location>
        <begin position="1007"/>
        <end position="1019"/>
    </location>
</feature>
<dbReference type="STRING" id="1220162.K1VKN6"/>
<dbReference type="GO" id="GO:0008270">
    <property type="term" value="F:zinc ion binding"/>
    <property type="evidence" value="ECO:0007669"/>
    <property type="project" value="UniProtKB-KW"/>
</dbReference>
<feature type="compositionally biased region" description="Polar residues" evidence="6">
    <location>
        <begin position="222"/>
        <end position="231"/>
    </location>
</feature>
<feature type="compositionally biased region" description="Low complexity" evidence="6">
    <location>
        <begin position="1020"/>
        <end position="1032"/>
    </location>
</feature>
<evidence type="ECO:0000256" key="5">
    <source>
        <dbReference type="ARBA" id="ARBA00023242"/>
    </source>
</evidence>
<evidence type="ECO:0000256" key="6">
    <source>
        <dbReference type="SAM" id="MobiDB-lite"/>
    </source>
</evidence>
<evidence type="ECO:0000256" key="1">
    <source>
        <dbReference type="ARBA" id="ARBA00004123"/>
    </source>
</evidence>
<keyword evidence="4" id="KW-0862">Zinc</keyword>
<evidence type="ECO:0000256" key="4">
    <source>
        <dbReference type="ARBA" id="ARBA00022833"/>
    </source>
</evidence>
<sequence>MPIIELISSALTALKRHDQPKIEALQAQESLTEEEERFLDVTSNYTELATLLQDLSKEDDPEAAYAAWRAAGRTGEADSSLAEAAKLQRADDTAADLSQAPASPQANLQPPSPSLRRSPRERSPRRLSMESVAIPTSPANPTGLPGHPGTAVVEPTEQRGIVTPRFPSVRKADAVWRCKEDDPEAAYAAWRAAGRTGEADSSLAEAAKLQRADDTAADLSQAPASPQANLQPPSPSLRRSPRERSPRRLSMESVAIPTSPANPTGLPGHRGWNYIAKKAQPSKRALKRPLGPSSSLPAQIHMSPAVSESQDEATPLHVQKRDTSEAYHQFFEVLDKTDESYKCLLCKREYKGCALSMPQALQSSYDVSWHLHAFGRCSSPSQQPVDTLSSCEASLRPQRLPEACDACSRVQQHVTWRALFTWLNSEARLQSKQSLKRDLNELHTSLQHSASSAFQAAETGCSIQTDVWTAAAGQLSFTGGNISWIDSSWKLHTDFGFFTPLRQRHTGFNLAAPLLSWLETRRLCSSVVSIATDGASNNLTMLERVSQTPSMTATFDNHRDHVLCACHSIGRVVFVFMKTLGCSIPPLRSVAATPPTLLLNDLLLFPSDGSSAEGTDSAPDDCPSDEEETDTSDVEKEEEGDEELVLPPSSPHGTSAHMARRFCKATMRSSHLVAAFKAEGKQRALKRVAGIRWANDVEVWQSVLAQREAVGQMLFKHASHYHGRHGIKLETADFLNLAHLVEILSPLRDATRLMEGSTPTGSSVLHMWLKLIDHLETKRSEFASSPDLVSALEAAIEKARSYLRKSAESRPILIATALNPQCRLRFFDKNECLGVRSREVKALLVDVCLQSCATEPIAVAAPQQRSRASASKFLDFGDESDEDLSFEDVLEDQISRYNRRKGVLPGSADFQDDPLRWWKLNGHLFPALAKLARCYLSVLASQAVTERLFSASAAVCNPRRMGNFHPETISTQVGTDQLLLNGYRATGGWGVAQGIIERHKQKENLAQKKARCAQDEAERSQGSAAGSSFAAM</sequence>
<feature type="region of interest" description="Disordered" evidence="6">
    <location>
        <begin position="73"/>
        <end position="152"/>
    </location>
</feature>
<comment type="subcellular location">
    <subcellularLocation>
        <location evidence="1">Nucleus</location>
    </subcellularLocation>
</comment>
<dbReference type="InParanoid" id="K1VKN6"/>
<proteinExistence type="predicted"/>
<dbReference type="OMA" id="TSAHMAR"/>
<dbReference type="SUPFAM" id="SSF53098">
    <property type="entry name" value="Ribonuclease H-like"/>
    <property type="match status" value="1"/>
</dbReference>
<organism evidence="8 9">
    <name type="scientific">Trichosporon asahii var. asahii (strain CBS 8904)</name>
    <name type="common">Yeast</name>
    <dbReference type="NCBI Taxonomy" id="1220162"/>
    <lineage>
        <taxon>Eukaryota</taxon>
        <taxon>Fungi</taxon>
        <taxon>Dikarya</taxon>
        <taxon>Basidiomycota</taxon>
        <taxon>Agaricomycotina</taxon>
        <taxon>Tremellomycetes</taxon>
        <taxon>Trichosporonales</taxon>
        <taxon>Trichosporonaceae</taxon>
        <taxon>Trichosporon</taxon>
    </lineage>
</organism>
<dbReference type="GO" id="GO:0005634">
    <property type="term" value="C:nucleus"/>
    <property type="evidence" value="ECO:0007669"/>
    <property type="project" value="UniProtKB-SubCell"/>
</dbReference>
<feature type="region of interest" description="Disordered" evidence="6">
    <location>
        <begin position="610"/>
        <end position="656"/>
    </location>
</feature>